<gene>
    <name evidence="3" type="ORF">NNO07_22440</name>
</gene>
<dbReference type="RefSeq" id="WP_271471992.1">
    <property type="nucleotide sequence ID" value="NZ_JANEWF010000035.1"/>
</dbReference>
<protein>
    <submittedName>
        <fullName evidence="3">Uncharacterized protein</fullName>
    </submittedName>
</protein>
<feature type="coiled-coil region" evidence="1">
    <location>
        <begin position="64"/>
        <end position="91"/>
    </location>
</feature>
<reference evidence="3 4" key="1">
    <citation type="submission" date="2022-07" db="EMBL/GenBank/DDBJ databases">
        <title>Genome Analysis of Selected Gammaproteobacteria from Nigerian Food snails.</title>
        <authorList>
            <person name="Okafor A.C."/>
        </authorList>
    </citation>
    <scope>NUCLEOTIDE SEQUENCE [LARGE SCALE GENOMIC DNA]</scope>
    <source>
        <strain evidence="3 4">Awg 2</strain>
    </source>
</reference>
<evidence type="ECO:0000256" key="1">
    <source>
        <dbReference type="SAM" id="Coils"/>
    </source>
</evidence>
<comment type="caution">
    <text evidence="3">The sequence shown here is derived from an EMBL/GenBank/DDBJ whole genome shotgun (WGS) entry which is preliminary data.</text>
</comment>
<dbReference type="EMBL" id="JANEWF010000035">
    <property type="protein sequence ID" value="MDA8485835.1"/>
    <property type="molecule type" value="Genomic_DNA"/>
</dbReference>
<organism evidence="3 4">
    <name type="scientific">Metapseudomonas resinovorans</name>
    <name type="common">Pseudomonas resinovorans</name>
    <dbReference type="NCBI Taxonomy" id="53412"/>
    <lineage>
        <taxon>Bacteria</taxon>
        <taxon>Pseudomonadati</taxon>
        <taxon>Pseudomonadota</taxon>
        <taxon>Gammaproteobacteria</taxon>
        <taxon>Pseudomonadales</taxon>
        <taxon>Pseudomonadaceae</taxon>
        <taxon>Metapseudomonas</taxon>
    </lineage>
</organism>
<evidence type="ECO:0000256" key="2">
    <source>
        <dbReference type="SAM" id="MobiDB-lite"/>
    </source>
</evidence>
<proteinExistence type="predicted"/>
<dbReference type="Proteomes" id="UP001211689">
    <property type="component" value="Unassembled WGS sequence"/>
</dbReference>
<evidence type="ECO:0000313" key="3">
    <source>
        <dbReference type="EMBL" id="MDA8485835.1"/>
    </source>
</evidence>
<evidence type="ECO:0000313" key="4">
    <source>
        <dbReference type="Proteomes" id="UP001211689"/>
    </source>
</evidence>
<feature type="region of interest" description="Disordered" evidence="2">
    <location>
        <begin position="239"/>
        <end position="258"/>
    </location>
</feature>
<keyword evidence="4" id="KW-1185">Reference proteome</keyword>
<feature type="non-terminal residue" evidence="3">
    <location>
        <position position="258"/>
    </location>
</feature>
<name>A0ABT4YAD4_METRE</name>
<accession>A0ABT4YAD4</accession>
<sequence length="258" mass="26338">MSDIIYRSDLDRDLTPNEVDRNFRSLNDTKTENDVTAAIAADVEQLKTSQAQQDDELALQGQAIEDLKGDVSDLESRMATAESDIANVTVQAGQTQQELTLHKLDEENPHNVTAEQTGADPAGTATAVMQGHLAAPDPHPEYLTESEADQFYDPLGAAAAAQAAANAISIDGLPVSMMGAVAGYLLTVIGESGSEQIVAAPAPATSASIADIFTASGTWTKRPGARAVYGLLIGGGGGGSSGQVTEPGTAASGGGGGV</sequence>
<keyword evidence="1" id="KW-0175">Coiled coil</keyword>